<gene>
    <name evidence="2" type="ORF">I7I51_04060</name>
</gene>
<dbReference type="AlphaFoldDB" id="A0A8A1MAY6"/>
<feature type="compositionally biased region" description="Polar residues" evidence="1">
    <location>
        <begin position="95"/>
        <end position="114"/>
    </location>
</feature>
<dbReference type="Proteomes" id="UP000663671">
    <property type="component" value="Chromosome 5"/>
</dbReference>
<organism evidence="2 3">
    <name type="scientific">Ajellomyces capsulatus</name>
    <name type="common">Darling's disease fungus</name>
    <name type="synonym">Histoplasma capsulatum</name>
    <dbReference type="NCBI Taxonomy" id="5037"/>
    <lineage>
        <taxon>Eukaryota</taxon>
        <taxon>Fungi</taxon>
        <taxon>Dikarya</taxon>
        <taxon>Ascomycota</taxon>
        <taxon>Pezizomycotina</taxon>
        <taxon>Eurotiomycetes</taxon>
        <taxon>Eurotiomycetidae</taxon>
        <taxon>Onygenales</taxon>
        <taxon>Ajellomycetaceae</taxon>
        <taxon>Histoplasma</taxon>
    </lineage>
</organism>
<reference evidence="2" key="1">
    <citation type="submission" date="2021-01" db="EMBL/GenBank/DDBJ databases">
        <title>Chromosome-level genome assembly of a human fungal pathogen reveals clustering of transcriptionally co-regulated genes.</title>
        <authorList>
            <person name="Voorhies M."/>
            <person name="Cohen S."/>
            <person name="Shea T.P."/>
            <person name="Petrus S."/>
            <person name="Munoz J.F."/>
            <person name="Poplawski S."/>
            <person name="Goldman W.E."/>
            <person name="Michael T."/>
            <person name="Cuomo C.A."/>
            <person name="Sil A."/>
            <person name="Beyhan S."/>
        </authorList>
    </citation>
    <scope>NUCLEOTIDE SEQUENCE</scope>
    <source>
        <strain evidence="2">WU24</strain>
    </source>
</reference>
<name>A0A8A1MAY6_AJECA</name>
<feature type="region of interest" description="Disordered" evidence="1">
    <location>
        <begin position="91"/>
        <end position="114"/>
    </location>
</feature>
<accession>A0A8A1MAY6</accession>
<evidence type="ECO:0000313" key="2">
    <source>
        <dbReference type="EMBL" id="QSS61883.1"/>
    </source>
</evidence>
<proteinExistence type="predicted"/>
<sequence>MPKILALWLSKAPKPLKRQGTALAFPADPGLREPHQGNEAWVLKDVSSPSARPMMTGLPADVATKRTCKWRMAVAQPTKWIQESWMRSRMPSIRRNGQPSRIQTTPGGITSRIG</sequence>
<dbReference type="EMBL" id="CP069111">
    <property type="protein sequence ID" value="QSS61883.1"/>
    <property type="molecule type" value="Genomic_DNA"/>
</dbReference>
<evidence type="ECO:0000256" key="1">
    <source>
        <dbReference type="SAM" id="MobiDB-lite"/>
    </source>
</evidence>
<dbReference type="VEuPathDB" id="FungiDB:I7I51_04060"/>
<protein>
    <submittedName>
        <fullName evidence="2">Uncharacterized protein</fullName>
    </submittedName>
</protein>
<evidence type="ECO:0000313" key="3">
    <source>
        <dbReference type="Proteomes" id="UP000663671"/>
    </source>
</evidence>